<evidence type="ECO:0000313" key="3">
    <source>
        <dbReference type="Proteomes" id="UP001500393"/>
    </source>
</evidence>
<proteinExistence type="predicted"/>
<dbReference type="InterPro" id="IPR039708">
    <property type="entry name" value="MT1774/Rv1733c-like"/>
</dbReference>
<keyword evidence="1" id="KW-1133">Transmembrane helix</keyword>
<protein>
    <submittedName>
        <fullName evidence="2">Uncharacterized protein</fullName>
    </submittedName>
</protein>
<dbReference type="RefSeq" id="WP_344215330.1">
    <property type="nucleotide sequence ID" value="NZ_BAAAOS010000020.1"/>
</dbReference>
<dbReference type="PANTHER" id="PTHR42305">
    <property type="entry name" value="MEMBRANE PROTEIN RV1733C-RELATED"/>
    <property type="match status" value="1"/>
</dbReference>
<evidence type="ECO:0000313" key="2">
    <source>
        <dbReference type="EMBL" id="GAA1579395.1"/>
    </source>
</evidence>
<reference evidence="2 3" key="1">
    <citation type="journal article" date="2019" name="Int. J. Syst. Evol. Microbiol.">
        <title>The Global Catalogue of Microorganisms (GCM) 10K type strain sequencing project: providing services to taxonomists for standard genome sequencing and annotation.</title>
        <authorList>
            <consortium name="The Broad Institute Genomics Platform"/>
            <consortium name="The Broad Institute Genome Sequencing Center for Infectious Disease"/>
            <person name="Wu L."/>
            <person name="Ma J."/>
        </authorList>
    </citation>
    <scope>NUCLEOTIDE SEQUENCE [LARGE SCALE GENOMIC DNA]</scope>
    <source>
        <strain evidence="2 3">JCM 14969</strain>
    </source>
</reference>
<dbReference type="Proteomes" id="UP001500393">
    <property type="component" value="Unassembled WGS sequence"/>
</dbReference>
<dbReference type="PANTHER" id="PTHR42305:SF1">
    <property type="entry name" value="MEMBRANE PROTEIN RV1733C-RELATED"/>
    <property type="match status" value="1"/>
</dbReference>
<keyword evidence="1" id="KW-0472">Membrane</keyword>
<sequence length="166" mass="17864">MIVLGAVLIGLLMIPAGVAVGTAVRDASEDAAARRRALLTEMTALTLEDSASIPTGAGQVLSRVRVAWTDPGGVPREGWTLVTIGVKRGSEVAIWVDQQGVVVPPPRTAADSAALGSAAGVTAVLAGWMLMPFVTRLALVPLNRRRARDWEREWQQLDRRWRHPQD</sequence>
<gene>
    <name evidence="2" type="ORF">GCM10009789_36400</name>
</gene>
<evidence type="ECO:0000256" key="1">
    <source>
        <dbReference type="SAM" id="Phobius"/>
    </source>
</evidence>
<keyword evidence="1" id="KW-0812">Transmembrane</keyword>
<name>A0ABN2DLE9_9ACTN</name>
<organism evidence="2 3">
    <name type="scientific">Kribbella sancticallisti</name>
    <dbReference type="NCBI Taxonomy" id="460087"/>
    <lineage>
        <taxon>Bacteria</taxon>
        <taxon>Bacillati</taxon>
        <taxon>Actinomycetota</taxon>
        <taxon>Actinomycetes</taxon>
        <taxon>Propionibacteriales</taxon>
        <taxon>Kribbellaceae</taxon>
        <taxon>Kribbella</taxon>
    </lineage>
</organism>
<dbReference type="EMBL" id="BAAAOS010000020">
    <property type="protein sequence ID" value="GAA1579395.1"/>
    <property type="molecule type" value="Genomic_DNA"/>
</dbReference>
<comment type="caution">
    <text evidence="2">The sequence shown here is derived from an EMBL/GenBank/DDBJ whole genome shotgun (WGS) entry which is preliminary data.</text>
</comment>
<feature type="transmembrane region" description="Helical" evidence="1">
    <location>
        <begin position="113"/>
        <end position="139"/>
    </location>
</feature>
<keyword evidence="3" id="KW-1185">Reference proteome</keyword>
<accession>A0ABN2DLE9</accession>